<dbReference type="InterPro" id="IPR000843">
    <property type="entry name" value="HTH_LacI"/>
</dbReference>
<dbReference type="GO" id="GO:0003700">
    <property type="term" value="F:DNA-binding transcription factor activity"/>
    <property type="evidence" value="ECO:0007669"/>
    <property type="project" value="TreeGrafter"/>
</dbReference>
<evidence type="ECO:0000256" key="2">
    <source>
        <dbReference type="ARBA" id="ARBA00023125"/>
    </source>
</evidence>
<dbReference type="Pfam" id="PF13377">
    <property type="entry name" value="Peripla_BP_3"/>
    <property type="match status" value="1"/>
</dbReference>
<sequence length="345" mass="38304">MTIKDVAAKAGVSVATVSRVMNASGTVNPETEKLVQSVIDELEYSPNGIASSLKTDRTHIIGYVVTDIRNTVFTFLMAAIQNVLWEYNYSMMLFSTNGDPDKEASILRFISMQKIDGAILNSCTNTQSIIQLNKKIPVVLTGNDISDPNFIGDFVDSDNHAASYMLTSNLLSNGHRKIGIINGPNNLVVSRERFRGYQDAMAVLGMTINIDNPLVYEGSFDVSSGYLAAKKMLSSASMRPTALLVTNNEMMKGVLKYCSEQQIKIPDDLSVVTIGNRHELDYLYISPTYMETNLEEMGERLARLILERIETKKRLPKRIFKLPAFFHDGNTVKPLTPIEANTIIS</sequence>
<evidence type="ECO:0000256" key="3">
    <source>
        <dbReference type="ARBA" id="ARBA00023163"/>
    </source>
</evidence>
<dbReference type="CDD" id="cd06267">
    <property type="entry name" value="PBP1_LacI_sugar_binding-like"/>
    <property type="match status" value="1"/>
</dbReference>
<dbReference type="Gene3D" id="3.40.50.2300">
    <property type="match status" value="2"/>
</dbReference>
<accession>A0AAP4EXB9</accession>
<feature type="domain" description="HTH lacI-type" evidence="4">
    <location>
        <begin position="1"/>
        <end position="55"/>
    </location>
</feature>
<gene>
    <name evidence="5" type="ORF">QJ036_07900</name>
</gene>
<reference evidence="5 6" key="1">
    <citation type="submission" date="2023-05" db="EMBL/GenBank/DDBJ databases">
        <title>[ruminococcus] sp. nov., isolated from a pig farm feces dump.</title>
        <authorList>
            <person name="Chang Y.-H."/>
        </authorList>
    </citation>
    <scope>NUCLEOTIDE SEQUENCE [LARGE SCALE GENOMIC DNA]</scope>
    <source>
        <strain evidence="5 6">YH-rum2234</strain>
    </source>
</reference>
<dbReference type="PANTHER" id="PTHR30146:SF109">
    <property type="entry name" value="HTH-TYPE TRANSCRIPTIONAL REGULATOR GALS"/>
    <property type="match status" value="1"/>
</dbReference>
<dbReference type="GO" id="GO:0000976">
    <property type="term" value="F:transcription cis-regulatory region binding"/>
    <property type="evidence" value="ECO:0007669"/>
    <property type="project" value="TreeGrafter"/>
</dbReference>
<name>A0AAP4EXB9_9FIRM</name>
<dbReference type="Proteomes" id="UP001300383">
    <property type="component" value="Unassembled WGS sequence"/>
</dbReference>
<dbReference type="Pfam" id="PF00356">
    <property type="entry name" value="LacI"/>
    <property type="match status" value="1"/>
</dbReference>
<dbReference type="PRINTS" id="PR00036">
    <property type="entry name" value="HTHLACI"/>
</dbReference>
<evidence type="ECO:0000313" key="5">
    <source>
        <dbReference type="EMBL" id="MDI9242394.1"/>
    </source>
</evidence>
<keyword evidence="1" id="KW-0805">Transcription regulation</keyword>
<dbReference type="PROSITE" id="PS50932">
    <property type="entry name" value="HTH_LACI_2"/>
    <property type="match status" value="1"/>
</dbReference>
<evidence type="ECO:0000259" key="4">
    <source>
        <dbReference type="PROSITE" id="PS50932"/>
    </source>
</evidence>
<organism evidence="5 6">
    <name type="scientific">Fusibacillus kribbianus</name>
    <dbReference type="NCBI Taxonomy" id="3044208"/>
    <lineage>
        <taxon>Bacteria</taxon>
        <taxon>Bacillati</taxon>
        <taxon>Bacillota</taxon>
        <taxon>Clostridia</taxon>
        <taxon>Lachnospirales</taxon>
        <taxon>Lachnospiraceae</taxon>
        <taxon>Fusibacillus</taxon>
    </lineage>
</organism>
<proteinExistence type="predicted"/>
<dbReference type="InterPro" id="IPR046335">
    <property type="entry name" value="LacI/GalR-like_sensor"/>
</dbReference>
<keyword evidence="6" id="KW-1185">Reference proteome</keyword>
<dbReference type="SMART" id="SM00354">
    <property type="entry name" value="HTH_LACI"/>
    <property type="match status" value="1"/>
</dbReference>
<evidence type="ECO:0000313" key="6">
    <source>
        <dbReference type="Proteomes" id="UP001300383"/>
    </source>
</evidence>
<dbReference type="SUPFAM" id="SSF53822">
    <property type="entry name" value="Periplasmic binding protein-like I"/>
    <property type="match status" value="1"/>
</dbReference>
<dbReference type="PROSITE" id="PS00356">
    <property type="entry name" value="HTH_LACI_1"/>
    <property type="match status" value="1"/>
</dbReference>
<comment type="caution">
    <text evidence="5">The sequence shown here is derived from an EMBL/GenBank/DDBJ whole genome shotgun (WGS) entry which is preliminary data.</text>
</comment>
<dbReference type="EMBL" id="JASGBQ010000012">
    <property type="protein sequence ID" value="MDI9242394.1"/>
    <property type="molecule type" value="Genomic_DNA"/>
</dbReference>
<dbReference type="PANTHER" id="PTHR30146">
    <property type="entry name" value="LACI-RELATED TRANSCRIPTIONAL REPRESSOR"/>
    <property type="match status" value="1"/>
</dbReference>
<dbReference type="Gene3D" id="1.10.260.40">
    <property type="entry name" value="lambda repressor-like DNA-binding domains"/>
    <property type="match status" value="1"/>
</dbReference>
<dbReference type="CDD" id="cd01392">
    <property type="entry name" value="HTH_LacI"/>
    <property type="match status" value="1"/>
</dbReference>
<dbReference type="SUPFAM" id="SSF47413">
    <property type="entry name" value="lambda repressor-like DNA-binding domains"/>
    <property type="match status" value="1"/>
</dbReference>
<evidence type="ECO:0000256" key="1">
    <source>
        <dbReference type="ARBA" id="ARBA00023015"/>
    </source>
</evidence>
<keyword evidence="3" id="KW-0804">Transcription</keyword>
<protein>
    <submittedName>
        <fullName evidence="5">LacI family DNA-binding transcriptional regulator</fullName>
    </submittedName>
</protein>
<dbReference type="InterPro" id="IPR028082">
    <property type="entry name" value="Peripla_BP_I"/>
</dbReference>
<keyword evidence="2 5" id="KW-0238">DNA-binding</keyword>
<dbReference type="InterPro" id="IPR010982">
    <property type="entry name" value="Lambda_DNA-bd_dom_sf"/>
</dbReference>
<dbReference type="AlphaFoldDB" id="A0AAP4EXB9"/>